<gene>
    <name evidence="1" type="ORF">OPT61_g6927</name>
</gene>
<keyword evidence="2" id="KW-1185">Reference proteome</keyword>
<evidence type="ECO:0000313" key="1">
    <source>
        <dbReference type="EMBL" id="KAJ8110151.1"/>
    </source>
</evidence>
<proteinExistence type="predicted"/>
<sequence length="96" mass="9677">MKRRVSLSCHVSIDAAIREAVSAPMHLIAGNARTTTATGKSSLRLLTAVSSGCATSGHWAKAAVGSMWYGATMLESGRGAEANGTVGCDTGNGVAP</sequence>
<evidence type="ECO:0000313" key="2">
    <source>
        <dbReference type="Proteomes" id="UP001153331"/>
    </source>
</evidence>
<dbReference type="EMBL" id="JAPHNI010000530">
    <property type="protein sequence ID" value="KAJ8110151.1"/>
    <property type="molecule type" value="Genomic_DNA"/>
</dbReference>
<accession>A0ACC2I461</accession>
<protein>
    <submittedName>
        <fullName evidence="1">Uncharacterized protein</fullName>
    </submittedName>
</protein>
<dbReference type="Proteomes" id="UP001153331">
    <property type="component" value="Unassembled WGS sequence"/>
</dbReference>
<reference evidence="1" key="1">
    <citation type="submission" date="2022-11" db="EMBL/GenBank/DDBJ databases">
        <title>Genome Sequence of Boeremia exigua.</title>
        <authorList>
            <person name="Buettner E."/>
        </authorList>
    </citation>
    <scope>NUCLEOTIDE SEQUENCE</scope>
    <source>
        <strain evidence="1">CU02</strain>
    </source>
</reference>
<comment type="caution">
    <text evidence="1">The sequence shown here is derived from an EMBL/GenBank/DDBJ whole genome shotgun (WGS) entry which is preliminary data.</text>
</comment>
<organism evidence="1 2">
    <name type="scientific">Boeremia exigua</name>
    <dbReference type="NCBI Taxonomy" id="749465"/>
    <lineage>
        <taxon>Eukaryota</taxon>
        <taxon>Fungi</taxon>
        <taxon>Dikarya</taxon>
        <taxon>Ascomycota</taxon>
        <taxon>Pezizomycotina</taxon>
        <taxon>Dothideomycetes</taxon>
        <taxon>Pleosporomycetidae</taxon>
        <taxon>Pleosporales</taxon>
        <taxon>Pleosporineae</taxon>
        <taxon>Didymellaceae</taxon>
        <taxon>Boeremia</taxon>
    </lineage>
</organism>
<name>A0ACC2I461_9PLEO</name>